<dbReference type="EMBL" id="JAGYPF010000003">
    <property type="protein sequence ID" value="MBS4214386.1"/>
    <property type="molecule type" value="Genomic_DNA"/>
</dbReference>
<evidence type="ECO:0000313" key="2">
    <source>
        <dbReference type="EMBL" id="MBS4214386.1"/>
    </source>
</evidence>
<dbReference type="InterPro" id="IPR029058">
    <property type="entry name" value="AB_hydrolase_fold"/>
</dbReference>
<dbReference type="Pfam" id="PF00561">
    <property type="entry name" value="Abhydrolase_1"/>
    <property type="match status" value="1"/>
</dbReference>
<sequence length="282" mass="31062">MIENTMKLPDGRRLGYAEYGQQDGFPIIAMHGTPGARILGAFSRLEQMGQNPSAKPFRIFVMERSGYGLSTPQPGRTIDNVVEDTKFFADRIGLEQFAVFGGSGGAPFVLSCCQRLPHRVTKAAISAGVGPVYLPNFFENISDEEKAFLKGAMGDSEAIVTFAKDAQADPVGFIKELLAQSNEQIPAEIPDAFIQMIVESTKSPYGMIDDYRCFGQPWNVSFEDIRTPVQFWHSDADESVPISHAEYLAEKIPGAALRRFHNLSHIETSHAALPEVLDFLAE</sequence>
<evidence type="ECO:0000259" key="1">
    <source>
        <dbReference type="Pfam" id="PF00561"/>
    </source>
</evidence>
<keyword evidence="3" id="KW-1185">Reference proteome</keyword>
<reference evidence="2" key="1">
    <citation type="submission" date="2021-05" db="EMBL/GenBank/DDBJ databases">
        <title>Novel Bacillus species.</title>
        <authorList>
            <person name="Liu G."/>
        </authorList>
    </citation>
    <scope>NUCLEOTIDE SEQUENCE</scope>
    <source>
        <strain evidence="2">FJAT-49825</strain>
    </source>
</reference>
<accession>A0A942U464</accession>
<organism evidence="2 3">
    <name type="scientific">Neobacillus rhizophilus</name>
    <dbReference type="NCBI Taxonomy" id="2833579"/>
    <lineage>
        <taxon>Bacteria</taxon>
        <taxon>Bacillati</taxon>
        <taxon>Bacillota</taxon>
        <taxon>Bacilli</taxon>
        <taxon>Bacillales</taxon>
        <taxon>Bacillaceae</taxon>
        <taxon>Neobacillus</taxon>
    </lineage>
</organism>
<dbReference type="SUPFAM" id="SSF53474">
    <property type="entry name" value="alpha/beta-Hydrolases"/>
    <property type="match status" value="1"/>
</dbReference>
<dbReference type="Gene3D" id="3.40.50.1820">
    <property type="entry name" value="alpha/beta hydrolase"/>
    <property type="match status" value="1"/>
</dbReference>
<dbReference type="RefSeq" id="WP_213118858.1">
    <property type="nucleotide sequence ID" value="NZ_JAGYPF010000003.1"/>
</dbReference>
<dbReference type="Proteomes" id="UP000679749">
    <property type="component" value="Unassembled WGS sequence"/>
</dbReference>
<proteinExistence type="predicted"/>
<protein>
    <submittedName>
        <fullName evidence="2">Alpha/beta hydrolase</fullName>
    </submittedName>
</protein>
<dbReference type="PANTHER" id="PTHR45763">
    <property type="entry name" value="HYDROLASE, ALPHA/BETA FOLD FAMILY PROTEIN, EXPRESSED-RELATED"/>
    <property type="match status" value="1"/>
</dbReference>
<gene>
    <name evidence="2" type="ORF">KHA99_18205</name>
</gene>
<evidence type="ECO:0000313" key="3">
    <source>
        <dbReference type="Proteomes" id="UP000679749"/>
    </source>
</evidence>
<name>A0A942U464_9BACI</name>
<dbReference type="AlphaFoldDB" id="A0A942U464"/>
<dbReference type="PANTHER" id="PTHR45763:SF46">
    <property type="entry name" value="AB HYDROLASE-1 DOMAIN-CONTAINING PROTEIN"/>
    <property type="match status" value="1"/>
</dbReference>
<comment type="caution">
    <text evidence="2">The sequence shown here is derived from an EMBL/GenBank/DDBJ whole genome shotgun (WGS) entry which is preliminary data.</text>
</comment>
<feature type="domain" description="AB hydrolase-1" evidence="1">
    <location>
        <begin position="26"/>
        <end position="265"/>
    </location>
</feature>
<dbReference type="InterPro" id="IPR000073">
    <property type="entry name" value="AB_hydrolase_1"/>
</dbReference>
<dbReference type="GO" id="GO:0016787">
    <property type="term" value="F:hydrolase activity"/>
    <property type="evidence" value="ECO:0007669"/>
    <property type="project" value="UniProtKB-KW"/>
</dbReference>
<keyword evidence="2" id="KW-0378">Hydrolase</keyword>